<keyword evidence="6 9" id="KW-0812">Transmembrane</keyword>
<evidence type="ECO:0000259" key="11">
    <source>
        <dbReference type="Pfam" id="PF00482"/>
    </source>
</evidence>
<reference evidence="12 13" key="1">
    <citation type="journal article" date="2016" name="Nat. Commun.">
        <title>Thousands of microbial genomes shed light on interconnected biogeochemical processes in an aquifer system.</title>
        <authorList>
            <person name="Anantharaman K."/>
            <person name="Brown C.T."/>
            <person name="Hug L.A."/>
            <person name="Sharon I."/>
            <person name="Castelle C.J."/>
            <person name="Probst A.J."/>
            <person name="Thomas B.C."/>
            <person name="Singh A."/>
            <person name="Wilkins M.J."/>
            <person name="Karaoz U."/>
            <person name="Brodie E.L."/>
            <person name="Williams K.H."/>
            <person name="Hubbard S.S."/>
            <person name="Banfield J.F."/>
        </authorList>
    </citation>
    <scope>NUCLEOTIDE SEQUENCE [LARGE SCALE GENOMIC DNA]</scope>
</reference>
<evidence type="ECO:0000313" key="13">
    <source>
        <dbReference type="Proteomes" id="UP000179129"/>
    </source>
</evidence>
<dbReference type="Proteomes" id="UP000179129">
    <property type="component" value="Unassembled WGS sequence"/>
</dbReference>
<evidence type="ECO:0000313" key="12">
    <source>
        <dbReference type="EMBL" id="OGG02069.1"/>
    </source>
</evidence>
<feature type="domain" description="Type II secretion system protein GspF" evidence="11">
    <location>
        <begin position="1"/>
        <end position="117"/>
    </location>
</feature>
<dbReference type="STRING" id="1817867.A3F83_10980"/>
<dbReference type="EMBL" id="MFIX01000198">
    <property type="protein sequence ID" value="OGG02069.1"/>
    <property type="molecule type" value="Genomic_DNA"/>
</dbReference>
<evidence type="ECO:0000256" key="3">
    <source>
        <dbReference type="ARBA" id="ARBA00022448"/>
    </source>
</evidence>
<evidence type="ECO:0000256" key="6">
    <source>
        <dbReference type="ARBA" id="ARBA00022692"/>
    </source>
</evidence>
<keyword evidence="8 10" id="KW-0472">Membrane</keyword>
<keyword evidence="7 10" id="KW-1133">Transmembrane helix</keyword>
<dbReference type="InterPro" id="IPR003004">
    <property type="entry name" value="GspF/PilC"/>
</dbReference>
<dbReference type="AlphaFoldDB" id="A0A1F5YPF3"/>
<dbReference type="Gene3D" id="1.20.81.30">
    <property type="entry name" value="Type II secretion system (T2SS), domain F"/>
    <property type="match status" value="2"/>
</dbReference>
<dbReference type="Pfam" id="PF00482">
    <property type="entry name" value="T2SSF"/>
    <property type="match status" value="2"/>
</dbReference>
<organism evidence="12 13">
    <name type="scientific">Candidatus Glassbacteria bacterium RIFCSPLOWO2_12_FULL_58_11</name>
    <dbReference type="NCBI Taxonomy" id="1817867"/>
    <lineage>
        <taxon>Bacteria</taxon>
        <taxon>Candidatus Glassiibacteriota</taxon>
    </lineage>
</organism>
<protein>
    <submittedName>
        <fullName evidence="12">Pilus assembly protein PilC</fullName>
    </submittedName>
</protein>
<evidence type="ECO:0000256" key="9">
    <source>
        <dbReference type="RuleBase" id="RU003923"/>
    </source>
</evidence>
<evidence type="ECO:0000256" key="4">
    <source>
        <dbReference type="ARBA" id="ARBA00022475"/>
    </source>
</evidence>
<dbReference type="GO" id="GO:0005886">
    <property type="term" value="C:plasma membrane"/>
    <property type="evidence" value="ECO:0007669"/>
    <property type="project" value="UniProtKB-SubCell"/>
</dbReference>
<dbReference type="PRINTS" id="PR00812">
    <property type="entry name" value="BCTERIALGSPF"/>
</dbReference>
<dbReference type="PROSITE" id="PS00874">
    <property type="entry name" value="T2SP_F"/>
    <property type="match status" value="1"/>
</dbReference>
<dbReference type="FunFam" id="1.20.81.30:FF:000001">
    <property type="entry name" value="Type II secretion system protein F"/>
    <property type="match status" value="2"/>
</dbReference>
<gene>
    <name evidence="12" type="ORF">A3F83_10980</name>
</gene>
<evidence type="ECO:0000256" key="1">
    <source>
        <dbReference type="ARBA" id="ARBA00004429"/>
    </source>
</evidence>
<dbReference type="PANTHER" id="PTHR30012:SF7">
    <property type="entry name" value="PROTEIN TRANSPORT PROTEIN HOFC HOMOLOG"/>
    <property type="match status" value="1"/>
</dbReference>
<keyword evidence="4" id="KW-1003">Cell membrane</keyword>
<feature type="transmembrane region" description="Helical" evidence="10">
    <location>
        <begin position="300"/>
        <end position="320"/>
    </location>
</feature>
<comment type="similarity">
    <text evidence="2 9">Belongs to the GSP F family.</text>
</comment>
<comment type="subcellular location">
    <subcellularLocation>
        <location evidence="1">Cell inner membrane</location>
        <topology evidence="1">Multi-pass membrane protein</topology>
    </subcellularLocation>
    <subcellularLocation>
        <location evidence="9">Cell membrane</location>
        <topology evidence="9">Multi-pass membrane protein</topology>
    </subcellularLocation>
</comment>
<evidence type="ECO:0000256" key="7">
    <source>
        <dbReference type="ARBA" id="ARBA00022989"/>
    </source>
</evidence>
<feature type="domain" description="Type II secretion system protein GspF" evidence="11">
    <location>
        <begin position="197"/>
        <end position="319"/>
    </location>
</feature>
<name>A0A1F5YPF3_9BACT</name>
<proteinExistence type="inferred from homology"/>
<dbReference type="PANTHER" id="PTHR30012">
    <property type="entry name" value="GENERAL SECRETION PATHWAY PROTEIN"/>
    <property type="match status" value="1"/>
</dbReference>
<feature type="transmembrane region" description="Helical" evidence="10">
    <location>
        <begin position="95"/>
        <end position="123"/>
    </location>
</feature>
<dbReference type="GO" id="GO:0015628">
    <property type="term" value="P:protein secretion by the type II secretion system"/>
    <property type="evidence" value="ECO:0007669"/>
    <property type="project" value="TreeGrafter"/>
</dbReference>
<evidence type="ECO:0000256" key="10">
    <source>
        <dbReference type="SAM" id="Phobius"/>
    </source>
</evidence>
<dbReference type="InterPro" id="IPR018076">
    <property type="entry name" value="T2SS_GspF_dom"/>
</dbReference>
<feature type="transmembrane region" description="Helical" evidence="10">
    <location>
        <begin position="143"/>
        <end position="162"/>
    </location>
</feature>
<evidence type="ECO:0000256" key="8">
    <source>
        <dbReference type="ARBA" id="ARBA00023136"/>
    </source>
</evidence>
<comment type="caution">
    <text evidence="12">The sequence shown here is derived from an EMBL/GenBank/DDBJ whole genome shotgun (WGS) entry which is preliminary data.</text>
</comment>
<keyword evidence="3 9" id="KW-0813">Transport</keyword>
<evidence type="ECO:0000256" key="2">
    <source>
        <dbReference type="ARBA" id="ARBA00005745"/>
    </source>
</evidence>
<sequence>MINSGLPLVQCLSILSAQTENQKLKEITNSIRVDVEGGNTLADSMEKFPKLFTNLFVSMVRAGEAGGILDTIMLRLSEYMEKNDRIVRKIKGAMIYPAVVFTAAMGCVTVLLIFVIPIFSKMFKDMNMELPLPTMIIVNLSDFLIHFWWLLAGLIVGGIFALKAYKKTDKGELLFDSLMLKVPVLGNLIRKSAVARFTRTLGTLISSGVSILQGLEVTAKTSGNRVVHDAVMGSRTAIAGGETITKPLKEAQVFPPMVIQMINVGEQTGGLDAMLVKIADFYEEEVDTAVEALTAALEPIMIVFLGIIVGGMVVSMYLPIFELITKMH</sequence>
<dbReference type="InterPro" id="IPR001992">
    <property type="entry name" value="T2SS_GspF/T4SS_PilC_CS"/>
</dbReference>
<evidence type="ECO:0000256" key="5">
    <source>
        <dbReference type="ARBA" id="ARBA00022519"/>
    </source>
</evidence>
<keyword evidence="5" id="KW-0997">Cell inner membrane</keyword>
<dbReference type="InterPro" id="IPR042094">
    <property type="entry name" value="T2SS_GspF_sf"/>
</dbReference>
<accession>A0A1F5YPF3</accession>